<dbReference type="InterPro" id="IPR027417">
    <property type="entry name" value="P-loop_NTPase"/>
</dbReference>
<dbReference type="InterPro" id="IPR025669">
    <property type="entry name" value="AAA_dom"/>
</dbReference>
<evidence type="ECO:0000313" key="15">
    <source>
        <dbReference type="Proteomes" id="UP001304515"/>
    </source>
</evidence>
<dbReference type="GO" id="GO:0005524">
    <property type="term" value="F:ATP binding"/>
    <property type="evidence" value="ECO:0007669"/>
    <property type="project" value="UniProtKB-KW"/>
</dbReference>
<evidence type="ECO:0000259" key="11">
    <source>
        <dbReference type="Pfam" id="PF13614"/>
    </source>
</evidence>
<dbReference type="PANTHER" id="PTHR32309">
    <property type="entry name" value="TYROSINE-PROTEIN KINASE"/>
    <property type="match status" value="1"/>
</dbReference>
<dbReference type="AlphaFoldDB" id="A0AA96EXY6"/>
<evidence type="ECO:0000256" key="6">
    <source>
        <dbReference type="ARBA" id="ARBA00022840"/>
    </source>
</evidence>
<dbReference type="NCBIfam" id="TIGR01007">
    <property type="entry name" value="eps_fam"/>
    <property type="match status" value="1"/>
</dbReference>
<keyword evidence="10" id="KW-0812">Transmembrane</keyword>
<dbReference type="Pfam" id="PF13614">
    <property type="entry name" value="AAA_31"/>
    <property type="match status" value="1"/>
</dbReference>
<feature type="domain" description="AAA" evidence="11">
    <location>
        <begin position="584"/>
        <end position="710"/>
    </location>
</feature>
<keyword evidence="3 13" id="KW-0808">Transferase</keyword>
<feature type="coiled-coil region" evidence="9">
    <location>
        <begin position="272"/>
        <end position="299"/>
    </location>
</feature>
<feature type="transmembrane region" description="Helical" evidence="10">
    <location>
        <begin position="496"/>
        <end position="518"/>
    </location>
</feature>
<evidence type="ECO:0000256" key="2">
    <source>
        <dbReference type="ARBA" id="ARBA00011903"/>
    </source>
</evidence>
<accession>A0AA96EXY6</accession>
<keyword evidence="9" id="KW-0175">Coiled coil</keyword>
<dbReference type="GO" id="GO:0004715">
    <property type="term" value="F:non-membrane spanning protein tyrosine kinase activity"/>
    <property type="evidence" value="ECO:0007669"/>
    <property type="project" value="UniProtKB-EC"/>
</dbReference>
<dbReference type="Gene3D" id="3.40.50.300">
    <property type="entry name" value="P-loop containing nucleotide triphosphate hydrolases"/>
    <property type="match status" value="1"/>
</dbReference>
<comment type="similarity">
    <text evidence="1">Belongs to the CpsD/CapB family.</text>
</comment>
<dbReference type="Pfam" id="PF13807">
    <property type="entry name" value="GNVR"/>
    <property type="match status" value="1"/>
</dbReference>
<keyword evidence="10" id="KW-1133">Transmembrane helix</keyword>
<sequence length="802" mass="91628">MENFQLDTKEYQEAHNETNIIEQIFKYLRYWYWFVLSVLVCFFITKNYLDHTLSIYESRANIKIIDDSKSNFVIPNAGSYFSRSRVNLENEIGVLKSYKLLEQVVKNLDLNTQYYTVGYLNKIELWKNKPFKMEWLNSSVDFDAKSFSFEIEIVKGGFKITNTNERESDKVYKFNEQQIVNGIPFKAILQIGTNLNNLIDKKYLIQHSSIESSVIGLSNKLKIANTNEGTDILTLSIAANNSDKSEAVLNEVIKQYDIDGLNDRRLVSERTIDFVNNRFKSLERELDSIETNKASYKRENELTFIENDAATASSGVIGAKNDVFQTETQIELSKILEQTVKSDKSLGLLPTNIGVMNSNVNGLLSEFNIVVLERDRMLVSAGENNPRIKFLNNKLLELQKNILESIKAYQRELQVSLSQNNLNKKTTTNKFSNIPNNEKILNSIERQRSIKESLYILLLQKREEAAVNLAITSSSIKVIDYALTDNSPIAPKKGTFYIGALIIGLAIPFLILYVLFLLDDKLHTKEDILKLTKNKIILSEIPHIDADVKITSSNDRTLLGESFRILRTNLTYVFPLQSEPLGQTIMVTSTIKGEGKTFTALNLSVSFSILDKKVLLIGADMRNPQLHNYLDTNKTSLGLQDYLHNTDVDWHSTIQKNQLNNKNLNVILSGAIPPNPAELLSNGRLEKLIKEARNEYDYIIIDTAPTLLVTDTLVISQLVETTLYVVRADYTPKKVLEFSLQLSEKGKLKNMAYVINNVGSNYKGYSYSYKYNYAYGYGYGYEQDELKRTTFLDRILSLFKRK</sequence>
<evidence type="ECO:0000256" key="10">
    <source>
        <dbReference type="SAM" id="Phobius"/>
    </source>
</evidence>
<dbReference type="CDD" id="cd05387">
    <property type="entry name" value="BY-kinase"/>
    <property type="match status" value="1"/>
</dbReference>
<dbReference type="InterPro" id="IPR050445">
    <property type="entry name" value="Bact_polysacc_biosynth/exp"/>
</dbReference>
<dbReference type="EMBL" id="CP134878">
    <property type="protein sequence ID" value="WNM20241.1"/>
    <property type="molecule type" value="Genomic_DNA"/>
</dbReference>
<gene>
    <name evidence="14" type="ORF">RN605_13225</name>
    <name evidence="13" type="ORF">RN608_06055</name>
</gene>
<dbReference type="GO" id="GO:0005886">
    <property type="term" value="C:plasma membrane"/>
    <property type="evidence" value="ECO:0007669"/>
    <property type="project" value="TreeGrafter"/>
</dbReference>
<dbReference type="EMBL" id="CP134890">
    <property type="protein sequence ID" value="WNM21631.1"/>
    <property type="molecule type" value="Genomic_DNA"/>
</dbReference>
<dbReference type="EC" id="2.7.10.2" evidence="2"/>
<proteinExistence type="inferred from homology"/>
<keyword evidence="10" id="KW-0472">Membrane</keyword>
<evidence type="ECO:0000256" key="7">
    <source>
        <dbReference type="ARBA" id="ARBA00023137"/>
    </source>
</evidence>
<keyword evidence="7" id="KW-0829">Tyrosine-protein kinase</keyword>
<protein>
    <recommendedName>
        <fullName evidence="2">non-specific protein-tyrosine kinase</fullName>
        <ecNumber evidence="2">2.7.10.2</ecNumber>
    </recommendedName>
</protein>
<dbReference type="RefSeq" id="WP_313325527.1">
    <property type="nucleotide sequence ID" value="NZ_CP134878.1"/>
</dbReference>
<organism evidence="13">
    <name type="scientific">Flavobacterium capsici</name>
    <dbReference type="NCBI Taxonomy" id="3075618"/>
    <lineage>
        <taxon>Bacteria</taxon>
        <taxon>Pseudomonadati</taxon>
        <taxon>Bacteroidota</taxon>
        <taxon>Flavobacteriia</taxon>
        <taxon>Flavobacteriales</taxon>
        <taxon>Flavobacteriaceae</taxon>
        <taxon>Flavobacterium</taxon>
    </lineage>
</organism>
<evidence type="ECO:0000313" key="14">
    <source>
        <dbReference type="EMBL" id="WNM21631.1"/>
    </source>
</evidence>
<evidence type="ECO:0000256" key="5">
    <source>
        <dbReference type="ARBA" id="ARBA00022777"/>
    </source>
</evidence>
<dbReference type="Proteomes" id="UP001304515">
    <property type="component" value="Chromosome"/>
</dbReference>
<keyword evidence="4" id="KW-0547">Nucleotide-binding</keyword>
<dbReference type="KEGG" id="fcj:RN605_13225"/>
<evidence type="ECO:0000256" key="9">
    <source>
        <dbReference type="SAM" id="Coils"/>
    </source>
</evidence>
<feature type="domain" description="Tyrosine-protein kinase G-rich" evidence="12">
    <location>
        <begin position="440"/>
        <end position="511"/>
    </location>
</feature>
<keyword evidence="5" id="KW-0418">Kinase</keyword>
<name>A0AA96EXY6_9FLAO</name>
<dbReference type="PANTHER" id="PTHR32309:SF13">
    <property type="entry name" value="FERRIC ENTEROBACTIN TRANSPORT PROTEIN FEPE"/>
    <property type="match status" value="1"/>
</dbReference>
<dbReference type="SUPFAM" id="SSF52540">
    <property type="entry name" value="P-loop containing nucleoside triphosphate hydrolases"/>
    <property type="match status" value="1"/>
</dbReference>
<keyword evidence="15" id="KW-1185">Reference proteome</keyword>
<evidence type="ECO:0000259" key="12">
    <source>
        <dbReference type="Pfam" id="PF13807"/>
    </source>
</evidence>
<evidence type="ECO:0000256" key="8">
    <source>
        <dbReference type="ARBA" id="ARBA00051245"/>
    </source>
</evidence>
<comment type="catalytic activity">
    <reaction evidence="8">
        <text>L-tyrosyl-[protein] + ATP = O-phospho-L-tyrosyl-[protein] + ADP + H(+)</text>
        <dbReference type="Rhea" id="RHEA:10596"/>
        <dbReference type="Rhea" id="RHEA-COMP:10136"/>
        <dbReference type="Rhea" id="RHEA-COMP:20101"/>
        <dbReference type="ChEBI" id="CHEBI:15378"/>
        <dbReference type="ChEBI" id="CHEBI:30616"/>
        <dbReference type="ChEBI" id="CHEBI:46858"/>
        <dbReference type="ChEBI" id="CHEBI:61978"/>
        <dbReference type="ChEBI" id="CHEBI:456216"/>
        <dbReference type="EC" id="2.7.10.2"/>
    </reaction>
</comment>
<evidence type="ECO:0000256" key="3">
    <source>
        <dbReference type="ARBA" id="ARBA00022679"/>
    </source>
</evidence>
<dbReference type="InterPro" id="IPR005702">
    <property type="entry name" value="Wzc-like_C"/>
</dbReference>
<feature type="transmembrane region" description="Helical" evidence="10">
    <location>
        <begin position="30"/>
        <end position="49"/>
    </location>
</feature>
<evidence type="ECO:0000256" key="4">
    <source>
        <dbReference type="ARBA" id="ARBA00022741"/>
    </source>
</evidence>
<reference evidence="13 15" key="1">
    <citation type="submission" date="2023-09" db="EMBL/GenBank/DDBJ databases">
        <title>Flavobacterium sp. a novel bacteria isolate from Pepper rhizosphere.</title>
        <authorList>
            <person name="Peng Y."/>
            <person name="Lee J."/>
        </authorList>
    </citation>
    <scope>NUCLEOTIDE SEQUENCE</scope>
    <source>
        <strain evidence="13">PMR2A8</strain>
        <strain evidence="14 15">PMTSA4</strain>
    </source>
</reference>
<accession>A0AA96J7S0</accession>
<evidence type="ECO:0000313" key="13">
    <source>
        <dbReference type="EMBL" id="WNM20241.1"/>
    </source>
</evidence>
<evidence type="ECO:0000256" key="1">
    <source>
        <dbReference type="ARBA" id="ARBA00007316"/>
    </source>
</evidence>
<keyword evidence="6" id="KW-0067">ATP-binding</keyword>
<dbReference type="InterPro" id="IPR032807">
    <property type="entry name" value="GNVR"/>
</dbReference>